<dbReference type="SUPFAM" id="SSF54060">
    <property type="entry name" value="His-Me finger endonucleases"/>
    <property type="match status" value="1"/>
</dbReference>
<dbReference type="InterPro" id="IPR016177">
    <property type="entry name" value="DNA-bd_dom_sf"/>
</dbReference>
<evidence type="ECO:0000256" key="1">
    <source>
        <dbReference type="ARBA" id="ARBA00023015"/>
    </source>
</evidence>
<reference evidence="5" key="1">
    <citation type="journal article" date="2015" name="Nature">
        <title>Complex archaea that bridge the gap between prokaryotes and eukaryotes.</title>
        <authorList>
            <person name="Spang A."/>
            <person name="Saw J.H."/>
            <person name="Jorgensen S.L."/>
            <person name="Zaremba-Niedzwiedzka K."/>
            <person name="Martijn J."/>
            <person name="Lind A.E."/>
            <person name="van Eijk R."/>
            <person name="Schleper C."/>
            <person name="Guy L."/>
            <person name="Ettema T.J."/>
        </authorList>
    </citation>
    <scope>NUCLEOTIDE SEQUENCE</scope>
</reference>
<dbReference type="AlphaFoldDB" id="A0A0F9HNT0"/>
<keyword evidence="3" id="KW-0804">Transcription</keyword>
<evidence type="ECO:0000313" key="5">
    <source>
        <dbReference type="EMBL" id="KKM16827.1"/>
    </source>
</evidence>
<dbReference type="InterPro" id="IPR003615">
    <property type="entry name" value="HNH_nuc"/>
</dbReference>
<dbReference type="PROSITE" id="PS51032">
    <property type="entry name" value="AP2_ERF"/>
    <property type="match status" value="1"/>
</dbReference>
<comment type="caution">
    <text evidence="5">The sequence shown here is derived from an EMBL/GenBank/DDBJ whole genome shotgun (WGS) entry which is preliminary data.</text>
</comment>
<protein>
    <recommendedName>
        <fullName evidence="4">AP2/ERF domain-containing protein</fullName>
    </recommendedName>
</protein>
<organism evidence="5">
    <name type="scientific">marine sediment metagenome</name>
    <dbReference type="NCBI Taxonomy" id="412755"/>
    <lineage>
        <taxon>unclassified sequences</taxon>
        <taxon>metagenomes</taxon>
        <taxon>ecological metagenomes</taxon>
    </lineage>
</organism>
<dbReference type="SUPFAM" id="SSF54171">
    <property type="entry name" value="DNA-binding domain"/>
    <property type="match status" value="1"/>
</dbReference>
<dbReference type="Gene3D" id="3.90.75.20">
    <property type="match status" value="1"/>
</dbReference>
<dbReference type="EMBL" id="LAZR01014590">
    <property type="protein sequence ID" value="KKM16827.1"/>
    <property type="molecule type" value="Genomic_DNA"/>
</dbReference>
<accession>A0A0F9HNT0</accession>
<dbReference type="InterPro" id="IPR036955">
    <property type="entry name" value="AP2/ERF_dom_sf"/>
</dbReference>
<keyword evidence="1" id="KW-0805">Transcription regulation</keyword>
<proteinExistence type="predicted"/>
<sequence length="166" mass="19027">MKEINQIELRKLLCYNPLSGNFMWRVSVNRRIRIGSIAGSVVRDRRGKSYTHIKIHGQSYLAHRLAFLYIKGRWPREIDHKDGKGLNNKWLNLRECTHSQNAANQGPRKDNKLGVKGVSYYSGSGKYVAQIGIYGKKTHLGYFNTVEAATRAYKKAAKKHYGEFTP</sequence>
<evidence type="ECO:0000256" key="3">
    <source>
        <dbReference type="ARBA" id="ARBA00023163"/>
    </source>
</evidence>
<dbReference type="Gene3D" id="3.30.730.10">
    <property type="entry name" value="AP2/ERF domain"/>
    <property type="match status" value="1"/>
</dbReference>
<feature type="domain" description="AP2/ERF" evidence="4">
    <location>
        <begin position="114"/>
        <end position="166"/>
    </location>
</feature>
<evidence type="ECO:0000256" key="2">
    <source>
        <dbReference type="ARBA" id="ARBA00023125"/>
    </source>
</evidence>
<dbReference type="GO" id="GO:0003700">
    <property type="term" value="F:DNA-binding transcription factor activity"/>
    <property type="evidence" value="ECO:0007669"/>
    <property type="project" value="InterPro"/>
</dbReference>
<dbReference type="InterPro" id="IPR001471">
    <property type="entry name" value="AP2/ERF_dom"/>
</dbReference>
<dbReference type="GO" id="GO:0003677">
    <property type="term" value="F:DNA binding"/>
    <property type="evidence" value="ECO:0007669"/>
    <property type="project" value="UniProtKB-KW"/>
</dbReference>
<gene>
    <name evidence="5" type="ORF">LCGC14_1681870</name>
</gene>
<dbReference type="InterPro" id="IPR044925">
    <property type="entry name" value="His-Me_finger_sf"/>
</dbReference>
<keyword evidence="2" id="KW-0238">DNA-binding</keyword>
<evidence type="ECO:0000259" key="4">
    <source>
        <dbReference type="PROSITE" id="PS51032"/>
    </source>
</evidence>
<dbReference type="Pfam" id="PF13392">
    <property type="entry name" value="HNH_3"/>
    <property type="match status" value="1"/>
</dbReference>
<name>A0A0F9HNT0_9ZZZZ</name>